<keyword evidence="3" id="KW-0964">Secreted</keyword>
<dbReference type="GO" id="GO:0005576">
    <property type="term" value="C:extracellular region"/>
    <property type="evidence" value="ECO:0007669"/>
    <property type="project" value="UniProtKB-SubCell"/>
</dbReference>
<feature type="domain" description="Crinkler effector protein N-terminal" evidence="5">
    <location>
        <begin position="5"/>
        <end position="113"/>
    </location>
</feature>
<comment type="caution">
    <text evidence="6">The sequence shown here is derived from an EMBL/GenBank/DDBJ whole genome shotgun (WGS) entry which is preliminary data.</text>
</comment>
<feature type="coiled-coil region" evidence="4">
    <location>
        <begin position="256"/>
        <end position="283"/>
    </location>
</feature>
<accession>A0A9N9EWY1</accession>
<dbReference type="OrthoDB" id="2414517at2759"/>
<protein>
    <submittedName>
        <fullName evidence="6">16562_t:CDS:1</fullName>
    </submittedName>
</protein>
<dbReference type="Proteomes" id="UP000789405">
    <property type="component" value="Unassembled WGS sequence"/>
</dbReference>
<dbReference type="InterPro" id="IPR045379">
    <property type="entry name" value="Crinkler_N"/>
</dbReference>
<keyword evidence="7" id="KW-1185">Reference proteome</keyword>
<name>A0A9N9EWY1_9GLOM</name>
<evidence type="ECO:0000313" key="7">
    <source>
        <dbReference type="Proteomes" id="UP000789405"/>
    </source>
</evidence>
<gene>
    <name evidence="6" type="ORF">DERYTH_LOCUS12595</name>
</gene>
<sequence>MDTIAVNCLVEGEDPLKDVFLIRIDKNVLVYDLKTAIRAKNQNKFANGDTTDLHLWKVDILLDKPSEELTVLKNKERAVIKECLNGKMLYPLQKITKLFSEVPKENHLSIIVERPPILDVIQVFSIKISLGRQHKSFTWTVDLSKASLNNIKQKILNILPLPQDMTADILTLHFSKENDKSSEELEFKNDKYFQIYLKQYVKASSLSLKVQVYTLQKAFSEWKLGAVCELFELPSDFQEFSKFRCGIDDLKDQKASELLEHLLKDLKLRREAISENLEAIKSKFVEPFLVIATSLFDGKVKLFPEHDVQGKYGRGSLDFCLYLKEIIVGVVEVKKEDFNQGVAQTAMQLYCSLEKNMKRKRSEMEAENLFIDKAYGIVTDSRLWYFIECVVNEDDKPKFSIDSKQGVIIDWGEKTVPLENGVRVVLGHIVWLLKEAEKLIESKLSEKKRRIATY</sequence>
<dbReference type="GO" id="GO:0043657">
    <property type="term" value="C:host cell"/>
    <property type="evidence" value="ECO:0007669"/>
    <property type="project" value="UniProtKB-SubCell"/>
</dbReference>
<evidence type="ECO:0000313" key="6">
    <source>
        <dbReference type="EMBL" id="CAG8694655.1"/>
    </source>
</evidence>
<reference evidence="6" key="1">
    <citation type="submission" date="2021-06" db="EMBL/GenBank/DDBJ databases">
        <authorList>
            <person name="Kallberg Y."/>
            <person name="Tangrot J."/>
            <person name="Rosling A."/>
        </authorList>
    </citation>
    <scope>NUCLEOTIDE SEQUENCE</scope>
    <source>
        <strain evidence="6">MA453B</strain>
    </source>
</reference>
<evidence type="ECO:0000256" key="2">
    <source>
        <dbReference type="ARBA" id="ARBA00004613"/>
    </source>
</evidence>
<evidence type="ECO:0000256" key="3">
    <source>
        <dbReference type="ARBA" id="ARBA00022525"/>
    </source>
</evidence>
<proteinExistence type="predicted"/>
<evidence type="ECO:0000256" key="4">
    <source>
        <dbReference type="SAM" id="Coils"/>
    </source>
</evidence>
<evidence type="ECO:0000256" key="1">
    <source>
        <dbReference type="ARBA" id="ARBA00004340"/>
    </source>
</evidence>
<dbReference type="Pfam" id="PF20147">
    <property type="entry name" value="Crinkler"/>
    <property type="match status" value="1"/>
</dbReference>
<keyword evidence="4" id="KW-0175">Coiled coil</keyword>
<organism evidence="6 7">
    <name type="scientific">Dentiscutata erythropus</name>
    <dbReference type="NCBI Taxonomy" id="1348616"/>
    <lineage>
        <taxon>Eukaryota</taxon>
        <taxon>Fungi</taxon>
        <taxon>Fungi incertae sedis</taxon>
        <taxon>Mucoromycota</taxon>
        <taxon>Glomeromycotina</taxon>
        <taxon>Glomeromycetes</taxon>
        <taxon>Diversisporales</taxon>
        <taxon>Gigasporaceae</taxon>
        <taxon>Dentiscutata</taxon>
    </lineage>
</organism>
<evidence type="ECO:0000259" key="5">
    <source>
        <dbReference type="Pfam" id="PF20147"/>
    </source>
</evidence>
<comment type="subcellular location">
    <subcellularLocation>
        <location evidence="1">Host cell</location>
    </subcellularLocation>
    <subcellularLocation>
        <location evidence="2">Secreted</location>
    </subcellularLocation>
</comment>
<dbReference type="AlphaFoldDB" id="A0A9N9EWY1"/>
<dbReference type="EMBL" id="CAJVPY010008356">
    <property type="protein sequence ID" value="CAG8694655.1"/>
    <property type="molecule type" value="Genomic_DNA"/>
</dbReference>